<dbReference type="SUPFAM" id="SSF53187">
    <property type="entry name" value="Zn-dependent exopeptidases"/>
    <property type="match status" value="1"/>
</dbReference>
<dbReference type="Pfam" id="PF04389">
    <property type="entry name" value="Peptidase_M28"/>
    <property type="match status" value="1"/>
</dbReference>
<dbReference type="InterPro" id="IPR007484">
    <property type="entry name" value="Peptidase_M28"/>
</dbReference>
<organism evidence="3 4">
    <name type="scientific">Paenibacillus auburnensis</name>
    <dbReference type="NCBI Taxonomy" id="2905649"/>
    <lineage>
        <taxon>Bacteria</taxon>
        <taxon>Bacillati</taxon>
        <taxon>Bacillota</taxon>
        <taxon>Bacilli</taxon>
        <taxon>Bacillales</taxon>
        <taxon>Paenibacillaceae</taxon>
        <taxon>Paenibacillus</taxon>
    </lineage>
</organism>
<keyword evidence="1" id="KW-1133">Transmembrane helix</keyword>
<name>A0ABM9CCD3_9BACL</name>
<dbReference type="InterPro" id="IPR046450">
    <property type="entry name" value="PA_dom_sf"/>
</dbReference>
<comment type="caution">
    <text evidence="3">The sequence shown here is derived from an EMBL/GenBank/DDBJ whole genome shotgun (WGS) entry which is preliminary data.</text>
</comment>
<dbReference type="Gene3D" id="3.40.630.10">
    <property type="entry name" value="Zn peptidases"/>
    <property type="match status" value="1"/>
</dbReference>
<evidence type="ECO:0000256" key="1">
    <source>
        <dbReference type="SAM" id="Phobius"/>
    </source>
</evidence>
<evidence type="ECO:0000313" key="3">
    <source>
        <dbReference type="EMBL" id="CAH1208486.1"/>
    </source>
</evidence>
<dbReference type="PANTHER" id="PTHR10404">
    <property type="entry name" value="N-ACETYLATED-ALPHA-LINKED ACIDIC DIPEPTIDASE"/>
    <property type="match status" value="1"/>
</dbReference>
<proteinExistence type="predicted"/>
<evidence type="ECO:0000259" key="2">
    <source>
        <dbReference type="Pfam" id="PF04389"/>
    </source>
</evidence>
<protein>
    <recommendedName>
        <fullName evidence="2">Peptidase M28 domain-containing protein</fullName>
    </recommendedName>
</protein>
<sequence>MKHNKLFRWSLIVLGSIIVIFALIIGGLLLKSSMEISSLSKLKLEDSPTAKYTNHMPENDEIFSWVEKLTKMGVRLPGTKAHEEAVNFVKSKFEEFKLENVHTESADTILWTASEWGLKVSGKTIDSYFMTHSFDTGNMGAFATPDGGLNSEIVYVGEGTENDFKKIDVKGKIVVADVEMGSVPTGLAKLAGHLYYDPNKTLSLFSSRIDPYSANTYPDNYYNALNNGAVGFVGILSNYIESNQFNNEDYSYLNGPMKIPGLWISKSAGKQVKEMIAKGSTDASITLVGERKTVQGSAVVAYLPGKSKETILVHSHHDSSTPGGVEDASGTSVVLALAKFYSQIPQEDREKTIIFTTMDTHFTGYQVHDEFIANHLQGQDNILVDVAVEHIAKEVVEDENGNIEFTGEVEPRVVFISDADSLIDITKEEIVRHRLDRSMILPATLLGDEVPTDADSFYHSDVPIISLVSGPIYLYDNMDTLDKVAKEELQPTTETFADIIWRLCGLPAEKFKSND</sequence>
<feature type="transmembrane region" description="Helical" evidence="1">
    <location>
        <begin position="6"/>
        <end position="30"/>
    </location>
</feature>
<feature type="domain" description="Peptidase M28" evidence="2">
    <location>
        <begin position="299"/>
        <end position="372"/>
    </location>
</feature>
<dbReference type="SUPFAM" id="SSF52025">
    <property type="entry name" value="PA domain"/>
    <property type="match status" value="1"/>
</dbReference>
<dbReference type="Proteomes" id="UP000838324">
    <property type="component" value="Unassembled WGS sequence"/>
</dbReference>
<reference evidence="3" key="1">
    <citation type="submission" date="2022-01" db="EMBL/GenBank/DDBJ databases">
        <authorList>
            <person name="Criscuolo A."/>
        </authorList>
    </citation>
    <scope>NUCLEOTIDE SEQUENCE</scope>
    <source>
        <strain evidence="3">CIP111892</strain>
    </source>
</reference>
<keyword evidence="4" id="KW-1185">Reference proteome</keyword>
<dbReference type="RefSeq" id="WP_236334624.1">
    <property type="nucleotide sequence ID" value="NZ_CAKMMG010000003.1"/>
</dbReference>
<dbReference type="Gene3D" id="3.50.30.30">
    <property type="match status" value="1"/>
</dbReference>
<keyword evidence="1" id="KW-0812">Transmembrane</keyword>
<accession>A0ABM9CCD3</accession>
<keyword evidence="1" id="KW-0472">Membrane</keyword>
<evidence type="ECO:0000313" key="4">
    <source>
        <dbReference type="Proteomes" id="UP000838324"/>
    </source>
</evidence>
<dbReference type="EMBL" id="CAKMMG010000003">
    <property type="protein sequence ID" value="CAH1208486.1"/>
    <property type="molecule type" value="Genomic_DNA"/>
</dbReference>
<dbReference type="InterPro" id="IPR039373">
    <property type="entry name" value="Peptidase_M28B"/>
</dbReference>
<gene>
    <name evidence="3" type="ORF">PAECIP111892_03119</name>
</gene>
<dbReference type="PANTHER" id="PTHR10404:SF46">
    <property type="entry name" value="VACUOLAR PROTEIN SORTING-ASSOCIATED PROTEIN 70"/>
    <property type="match status" value="1"/>
</dbReference>